<dbReference type="Proteomes" id="UP000324222">
    <property type="component" value="Unassembled WGS sequence"/>
</dbReference>
<keyword evidence="2" id="KW-1185">Reference proteome</keyword>
<organism evidence="1 2">
    <name type="scientific">Portunus trituberculatus</name>
    <name type="common">Swimming crab</name>
    <name type="synonym">Neptunus trituberculatus</name>
    <dbReference type="NCBI Taxonomy" id="210409"/>
    <lineage>
        <taxon>Eukaryota</taxon>
        <taxon>Metazoa</taxon>
        <taxon>Ecdysozoa</taxon>
        <taxon>Arthropoda</taxon>
        <taxon>Crustacea</taxon>
        <taxon>Multicrustacea</taxon>
        <taxon>Malacostraca</taxon>
        <taxon>Eumalacostraca</taxon>
        <taxon>Eucarida</taxon>
        <taxon>Decapoda</taxon>
        <taxon>Pleocyemata</taxon>
        <taxon>Brachyura</taxon>
        <taxon>Eubrachyura</taxon>
        <taxon>Portunoidea</taxon>
        <taxon>Portunidae</taxon>
        <taxon>Portuninae</taxon>
        <taxon>Portunus</taxon>
    </lineage>
</organism>
<sequence length="130" mass="14067">MVLVPHSTRYWQHRRAGPVTGVAVASEVPGRSEAWGKLKLKSGSCREEYFTSTRDFPCNCYTGCSSLRSCGQHSRAEPAEQARSCRQALRMAAAASIAMRHLIRVTCLVTQASPEPVQQAGRECGAGGAE</sequence>
<dbReference type="AlphaFoldDB" id="A0A5B7ECU1"/>
<reference evidence="1 2" key="1">
    <citation type="submission" date="2019-05" db="EMBL/GenBank/DDBJ databases">
        <title>Another draft genome of Portunus trituberculatus and its Hox gene families provides insights of decapod evolution.</title>
        <authorList>
            <person name="Jeong J.-H."/>
            <person name="Song I."/>
            <person name="Kim S."/>
            <person name="Choi T."/>
            <person name="Kim D."/>
            <person name="Ryu S."/>
            <person name="Kim W."/>
        </authorList>
    </citation>
    <scope>NUCLEOTIDE SEQUENCE [LARGE SCALE GENOMIC DNA]</scope>
    <source>
        <tissue evidence="1">Muscle</tissue>
    </source>
</reference>
<gene>
    <name evidence="1" type="ORF">E2C01_024614</name>
</gene>
<evidence type="ECO:0000313" key="1">
    <source>
        <dbReference type="EMBL" id="MPC31328.1"/>
    </source>
</evidence>
<comment type="caution">
    <text evidence="1">The sequence shown here is derived from an EMBL/GenBank/DDBJ whole genome shotgun (WGS) entry which is preliminary data.</text>
</comment>
<dbReference type="EMBL" id="VSRR010002413">
    <property type="protein sequence ID" value="MPC31328.1"/>
    <property type="molecule type" value="Genomic_DNA"/>
</dbReference>
<name>A0A5B7ECU1_PORTR</name>
<evidence type="ECO:0000313" key="2">
    <source>
        <dbReference type="Proteomes" id="UP000324222"/>
    </source>
</evidence>
<accession>A0A5B7ECU1</accession>
<protein>
    <submittedName>
        <fullName evidence="1">Uncharacterized protein</fullName>
    </submittedName>
</protein>
<proteinExistence type="predicted"/>